<name>A0ABM7IK07_9MYCO</name>
<feature type="compositionally biased region" description="Low complexity" evidence="1">
    <location>
        <begin position="40"/>
        <end position="50"/>
    </location>
</feature>
<gene>
    <name evidence="2" type="ORF">MAUB_49480</name>
</gene>
<organism evidence="2 3">
    <name type="scientific">Mycolicibacterium aubagnense</name>
    <dbReference type="NCBI Taxonomy" id="319707"/>
    <lineage>
        <taxon>Bacteria</taxon>
        <taxon>Bacillati</taxon>
        <taxon>Actinomycetota</taxon>
        <taxon>Actinomycetes</taxon>
        <taxon>Mycobacteriales</taxon>
        <taxon>Mycobacteriaceae</taxon>
        <taxon>Mycolicibacterium</taxon>
    </lineage>
</organism>
<evidence type="ECO:0000313" key="3">
    <source>
        <dbReference type="Proteomes" id="UP000465609"/>
    </source>
</evidence>
<evidence type="ECO:0000313" key="2">
    <source>
        <dbReference type="EMBL" id="BBX87075.1"/>
    </source>
</evidence>
<accession>A0ABM7IK07</accession>
<dbReference type="Proteomes" id="UP000465609">
    <property type="component" value="Chromosome"/>
</dbReference>
<evidence type="ECO:0000256" key="1">
    <source>
        <dbReference type="SAM" id="MobiDB-lite"/>
    </source>
</evidence>
<protein>
    <recommendedName>
        <fullName evidence="4">Secreted protein</fullName>
    </recommendedName>
</protein>
<proteinExistence type="predicted"/>
<keyword evidence="3" id="KW-1185">Reference proteome</keyword>
<evidence type="ECO:0008006" key="4">
    <source>
        <dbReference type="Google" id="ProtNLM"/>
    </source>
</evidence>
<sequence>MRAKMRTLLCCFLEVREQRVYVLRQKMGGQNAEGRRQKINNNNNNNTARRSSAAWACAAIRRGSCRLPYGTRAEKPRPDSSQQTGF</sequence>
<reference evidence="2 3" key="1">
    <citation type="journal article" date="2019" name="Emerg. Microbes Infect.">
        <title>Comprehensive subspecies identification of 175 nontuberculous mycobacteria species based on 7547 genomic profiles.</title>
        <authorList>
            <person name="Matsumoto Y."/>
            <person name="Kinjo T."/>
            <person name="Motooka D."/>
            <person name="Nabeya D."/>
            <person name="Jung N."/>
            <person name="Uechi K."/>
            <person name="Horii T."/>
            <person name="Iida T."/>
            <person name="Fujita J."/>
            <person name="Nakamura S."/>
        </authorList>
    </citation>
    <scope>NUCLEOTIDE SEQUENCE [LARGE SCALE GENOMIC DNA]</scope>
    <source>
        <strain evidence="2 3">JCM 15296</strain>
    </source>
</reference>
<feature type="region of interest" description="Disordered" evidence="1">
    <location>
        <begin position="28"/>
        <end position="50"/>
    </location>
</feature>
<dbReference type="EMBL" id="AP022577">
    <property type="protein sequence ID" value="BBX87075.1"/>
    <property type="molecule type" value="Genomic_DNA"/>
</dbReference>